<feature type="transmembrane region" description="Helical" evidence="3">
    <location>
        <begin position="6"/>
        <end position="28"/>
    </location>
</feature>
<evidence type="ECO:0000256" key="1">
    <source>
        <dbReference type="ARBA" id="ARBA00012528"/>
    </source>
</evidence>
<keyword evidence="3" id="KW-1133">Transmembrane helix</keyword>
<proteinExistence type="predicted"/>
<dbReference type="FunFam" id="3.30.70.270:FF:000001">
    <property type="entry name" value="Diguanylate cyclase domain protein"/>
    <property type="match status" value="1"/>
</dbReference>
<accession>A0A3S4GH66</accession>
<dbReference type="InterPro" id="IPR043128">
    <property type="entry name" value="Rev_trsase/Diguanyl_cyclase"/>
</dbReference>
<keyword evidence="5" id="KW-0548">Nucleotidyltransferase</keyword>
<feature type="transmembrane region" description="Helical" evidence="3">
    <location>
        <begin position="63"/>
        <end position="84"/>
    </location>
</feature>
<dbReference type="CDD" id="cd01949">
    <property type="entry name" value="GGDEF"/>
    <property type="match status" value="1"/>
</dbReference>
<dbReference type="SUPFAM" id="SSF55073">
    <property type="entry name" value="Nucleotide cyclase"/>
    <property type="match status" value="1"/>
</dbReference>
<keyword evidence="6" id="KW-1185">Reference proteome</keyword>
<protein>
    <recommendedName>
        <fullName evidence="1">diguanylate cyclase</fullName>
        <ecNumber evidence="1">2.7.7.65</ecNumber>
    </recommendedName>
</protein>
<evidence type="ECO:0000313" key="5">
    <source>
        <dbReference type="EMBL" id="VDS04431.1"/>
    </source>
</evidence>
<name>A0A3S4GH66_9HYPH</name>
<dbReference type="Proteomes" id="UP000268844">
    <property type="component" value="Unassembled WGS sequence"/>
</dbReference>
<dbReference type="Pfam" id="PF00990">
    <property type="entry name" value="GGDEF"/>
    <property type="match status" value="1"/>
</dbReference>
<evidence type="ECO:0000313" key="6">
    <source>
        <dbReference type="Proteomes" id="UP000268844"/>
    </source>
</evidence>
<dbReference type="RefSeq" id="WP_126150015.1">
    <property type="nucleotide sequence ID" value="NZ_JBHTMH010000001.1"/>
</dbReference>
<dbReference type="InterPro" id="IPR050469">
    <property type="entry name" value="Diguanylate_Cyclase"/>
</dbReference>
<dbReference type="InterPro" id="IPR000160">
    <property type="entry name" value="GGDEF_dom"/>
</dbReference>
<dbReference type="PANTHER" id="PTHR45138">
    <property type="entry name" value="REGULATORY COMPONENTS OF SENSORY TRANSDUCTION SYSTEM"/>
    <property type="match status" value="1"/>
</dbReference>
<dbReference type="EC" id="2.7.7.65" evidence="1"/>
<evidence type="ECO:0000259" key="4">
    <source>
        <dbReference type="PROSITE" id="PS50887"/>
    </source>
</evidence>
<keyword evidence="3" id="KW-0472">Membrane</keyword>
<keyword evidence="3" id="KW-0812">Transmembrane</keyword>
<comment type="catalytic activity">
    <reaction evidence="2">
        <text>2 GTP = 3',3'-c-di-GMP + 2 diphosphate</text>
        <dbReference type="Rhea" id="RHEA:24898"/>
        <dbReference type="ChEBI" id="CHEBI:33019"/>
        <dbReference type="ChEBI" id="CHEBI:37565"/>
        <dbReference type="ChEBI" id="CHEBI:58805"/>
        <dbReference type="EC" id="2.7.7.65"/>
    </reaction>
</comment>
<feature type="domain" description="GGDEF" evidence="4">
    <location>
        <begin position="252"/>
        <end position="384"/>
    </location>
</feature>
<evidence type="ECO:0000256" key="2">
    <source>
        <dbReference type="ARBA" id="ARBA00034247"/>
    </source>
</evidence>
<dbReference type="PANTHER" id="PTHR45138:SF9">
    <property type="entry name" value="DIGUANYLATE CYCLASE DGCM-RELATED"/>
    <property type="match status" value="1"/>
</dbReference>
<dbReference type="GO" id="GO:0052621">
    <property type="term" value="F:diguanylate cyclase activity"/>
    <property type="evidence" value="ECO:0007669"/>
    <property type="project" value="UniProtKB-EC"/>
</dbReference>
<organism evidence="5 6">
    <name type="scientific">Devosia equisanguinis</name>
    <dbReference type="NCBI Taxonomy" id="2490941"/>
    <lineage>
        <taxon>Bacteria</taxon>
        <taxon>Pseudomonadati</taxon>
        <taxon>Pseudomonadota</taxon>
        <taxon>Alphaproteobacteria</taxon>
        <taxon>Hyphomicrobiales</taxon>
        <taxon>Devosiaceae</taxon>
        <taxon>Devosia</taxon>
    </lineage>
</organism>
<feature type="transmembrane region" description="Helical" evidence="3">
    <location>
        <begin position="122"/>
        <end position="140"/>
    </location>
</feature>
<feature type="transmembrane region" description="Helical" evidence="3">
    <location>
        <begin position="147"/>
        <end position="169"/>
    </location>
</feature>
<dbReference type="PROSITE" id="PS50887">
    <property type="entry name" value="GGDEF"/>
    <property type="match status" value="1"/>
</dbReference>
<reference evidence="5 6" key="1">
    <citation type="submission" date="2018-12" db="EMBL/GenBank/DDBJ databases">
        <authorList>
            <person name="Criscuolo A."/>
        </authorList>
    </citation>
    <scope>NUCLEOTIDE SEQUENCE [LARGE SCALE GENOMIC DNA]</scope>
    <source>
        <strain evidence="5">ACIP1116281</strain>
    </source>
</reference>
<dbReference type="EMBL" id="UZWD01000023">
    <property type="protein sequence ID" value="VDS04431.1"/>
    <property type="molecule type" value="Genomic_DNA"/>
</dbReference>
<dbReference type="InterPro" id="IPR029787">
    <property type="entry name" value="Nucleotide_cyclase"/>
</dbReference>
<evidence type="ECO:0000256" key="3">
    <source>
        <dbReference type="SAM" id="Phobius"/>
    </source>
</evidence>
<dbReference type="OrthoDB" id="9812260at2"/>
<gene>
    <name evidence="5" type="primary">ydaM_3</name>
    <name evidence="5" type="ORF">DEVEQU_01567</name>
</gene>
<feature type="transmembrane region" description="Helical" evidence="3">
    <location>
        <begin position="35"/>
        <end position="57"/>
    </location>
</feature>
<sequence>MTAAAYLLAINLFVAGIFAIAFGSVAAFQRSSRGAMWLAFSYCLGMVTAVMEFILPYQTDHRPVSLIIAMSFVLALAGCCIGLARHYRQQPPWRLLLVLTGASLIGYLLILDMPRTDLVRGLAYQAPYSVMLLVGAAIILRHRGNGALDYALLTLFIAAGLHFLAKPFIAAVLGSGASPQLYLASSYAAISQTTGAVMLISNGIVLLLIIVRDVMADITARSETDTLSGLLNRRGFEDRADKALSLSLRSGVPAVMVVADLDHFKQINDSFGHAAGDAVITAFGRVLKQVASEHSVIGRMGGEEFAVFIPGANLVAGRLYAETVRSVFSRVALEEHGIDRPVSASFGVSQFRASDRLPDLLRRTDAALYEAKSNGRDRVCIAETETRPSLVAIAIAPREDKVPV</sequence>
<dbReference type="AlphaFoldDB" id="A0A3S4GH66"/>
<dbReference type="NCBIfam" id="TIGR00254">
    <property type="entry name" value="GGDEF"/>
    <property type="match status" value="1"/>
</dbReference>
<feature type="transmembrane region" description="Helical" evidence="3">
    <location>
        <begin position="93"/>
        <end position="110"/>
    </location>
</feature>
<dbReference type="SMART" id="SM00267">
    <property type="entry name" value="GGDEF"/>
    <property type="match status" value="1"/>
</dbReference>
<feature type="transmembrane region" description="Helical" evidence="3">
    <location>
        <begin position="189"/>
        <end position="211"/>
    </location>
</feature>
<keyword evidence="5" id="KW-0808">Transferase</keyword>
<dbReference type="Gene3D" id="3.30.70.270">
    <property type="match status" value="1"/>
</dbReference>